<reference evidence="2" key="1">
    <citation type="submission" date="2017-04" db="EMBL/GenBank/DDBJ databases">
        <authorList>
            <person name="Varghese N."/>
            <person name="Submissions S."/>
        </authorList>
    </citation>
    <scope>NUCLEOTIDE SEQUENCE [LARGE SCALE GENOMIC DNA]</scope>
    <source>
        <strain evidence="2">B4P</strain>
    </source>
</reference>
<dbReference type="PANTHER" id="PTHR37943">
    <property type="entry name" value="PROTEIN VES"/>
    <property type="match status" value="1"/>
</dbReference>
<dbReference type="RefSeq" id="WP_085422192.1">
    <property type="nucleotide sequence ID" value="NZ_FXAF01000006.1"/>
</dbReference>
<evidence type="ECO:0008006" key="3">
    <source>
        <dbReference type="Google" id="ProtNLM"/>
    </source>
</evidence>
<accession>A0A1X7EWH5</accession>
<dbReference type="Proteomes" id="UP000192903">
    <property type="component" value="Unassembled WGS sequence"/>
</dbReference>
<keyword evidence="2" id="KW-1185">Reference proteome</keyword>
<protein>
    <recommendedName>
        <fullName evidence="3">HutD family protein</fullName>
    </recommendedName>
</protein>
<dbReference type="InterPro" id="IPR010282">
    <property type="entry name" value="Uncharacterised_HutD/Ves"/>
</dbReference>
<name>A0A1X7EWH5_9HYPH</name>
<dbReference type="STRING" id="464029.SAMN02982989_1935"/>
<dbReference type="AlphaFoldDB" id="A0A1X7EWH5"/>
<proteinExistence type="predicted"/>
<dbReference type="OrthoDB" id="9800082at2"/>
<dbReference type="InterPro" id="IPR011051">
    <property type="entry name" value="RmlC_Cupin_sf"/>
</dbReference>
<dbReference type="EMBL" id="FXAF01000006">
    <property type="protein sequence ID" value="SMF41630.1"/>
    <property type="molecule type" value="Genomic_DNA"/>
</dbReference>
<dbReference type="PANTHER" id="PTHR37943:SF1">
    <property type="entry name" value="PROTEIN VES"/>
    <property type="match status" value="1"/>
</dbReference>
<evidence type="ECO:0000313" key="2">
    <source>
        <dbReference type="Proteomes" id="UP000192903"/>
    </source>
</evidence>
<dbReference type="SUPFAM" id="SSF51182">
    <property type="entry name" value="RmlC-like cupins"/>
    <property type="match status" value="1"/>
</dbReference>
<dbReference type="Pfam" id="PF05962">
    <property type="entry name" value="HutD"/>
    <property type="match status" value="1"/>
</dbReference>
<dbReference type="CDD" id="cd20293">
    <property type="entry name" value="cupin_HutD_N"/>
    <property type="match status" value="1"/>
</dbReference>
<dbReference type="Gene3D" id="2.60.120.10">
    <property type="entry name" value="Jelly Rolls"/>
    <property type="match status" value="1"/>
</dbReference>
<dbReference type="InterPro" id="IPR014710">
    <property type="entry name" value="RmlC-like_jellyroll"/>
</dbReference>
<sequence>MRILRSVDYKRMPWKNGSGQTTEIAVFPPDATVNDFDWRISMATVGEDGPFSIFPGVDRTLSVLSGEGIELTISEKPSIALVRGSEPYRFAADAPTGARLIGGPITDLNVMTRRGRFTHNVTRRICQGQVQVTPDGAVSLVVTTDRCALNGESNALAPLDTVLLEPGDGAATFHSDTMTILFVIRIETLAL</sequence>
<organism evidence="1 2">
    <name type="scientific">Xaviernesmea oryzae</name>
    <dbReference type="NCBI Taxonomy" id="464029"/>
    <lineage>
        <taxon>Bacteria</taxon>
        <taxon>Pseudomonadati</taxon>
        <taxon>Pseudomonadota</taxon>
        <taxon>Alphaproteobacteria</taxon>
        <taxon>Hyphomicrobiales</taxon>
        <taxon>Rhizobiaceae</taxon>
        <taxon>Rhizobium/Agrobacterium group</taxon>
        <taxon>Xaviernesmea</taxon>
    </lineage>
</organism>
<evidence type="ECO:0000313" key="1">
    <source>
        <dbReference type="EMBL" id="SMF41630.1"/>
    </source>
</evidence>
<gene>
    <name evidence="1" type="ORF">SAMN02982989_1935</name>
</gene>